<dbReference type="InterPro" id="IPR004875">
    <property type="entry name" value="DDE_SF_endonuclease_dom"/>
</dbReference>
<reference evidence="3" key="1">
    <citation type="submission" date="2025-08" db="UniProtKB">
        <authorList>
            <consortium name="RefSeq"/>
        </authorList>
    </citation>
    <scope>IDENTIFICATION</scope>
</reference>
<proteinExistence type="predicted"/>
<name>A0ABM0JKT5_APLCA</name>
<dbReference type="Pfam" id="PF03184">
    <property type="entry name" value="DDE_1"/>
    <property type="match status" value="1"/>
</dbReference>
<evidence type="ECO:0000259" key="1">
    <source>
        <dbReference type="Pfam" id="PF03184"/>
    </source>
</evidence>
<keyword evidence="2" id="KW-1185">Reference proteome</keyword>
<sequence>MTDPTRIFNADESGFSFDPKHRKVIACKGAKNVYNITSNTKTRVTVLATVNAADFYLPPLLIYPYKRVPGKNLLNGFPDALVQVSENGWITAAIFFAWLRDTFIPETMHIKKPLLLLVDGHICHTSLYETSEICEDNGIILYCLLAHSSHLMQSLDQTFYGSVKSAWSDASRRPIAETGDAVGLDTSAKVFQHFWQTCATTENAESSYRAAGIFPF</sequence>
<gene>
    <name evidence="3" type="primary">LOC101849918</name>
</gene>
<dbReference type="InterPro" id="IPR050863">
    <property type="entry name" value="CenT-Element_Derived"/>
</dbReference>
<dbReference type="RefSeq" id="XP_005096053.1">
    <property type="nucleotide sequence ID" value="XM_005095996.1"/>
</dbReference>
<organism evidence="2 3">
    <name type="scientific">Aplysia californica</name>
    <name type="common">California sea hare</name>
    <dbReference type="NCBI Taxonomy" id="6500"/>
    <lineage>
        <taxon>Eukaryota</taxon>
        <taxon>Metazoa</taxon>
        <taxon>Spiralia</taxon>
        <taxon>Lophotrochozoa</taxon>
        <taxon>Mollusca</taxon>
        <taxon>Gastropoda</taxon>
        <taxon>Heterobranchia</taxon>
        <taxon>Euthyneura</taxon>
        <taxon>Tectipleura</taxon>
        <taxon>Aplysiida</taxon>
        <taxon>Aplysioidea</taxon>
        <taxon>Aplysiidae</taxon>
        <taxon>Aplysia</taxon>
    </lineage>
</organism>
<feature type="domain" description="DDE-1" evidence="1">
    <location>
        <begin position="41"/>
        <end position="167"/>
    </location>
</feature>
<dbReference type="InterPro" id="IPR036397">
    <property type="entry name" value="RNaseH_sf"/>
</dbReference>
<accession>A0ABM0JKT5</accession>
<evidence type="ECO:0000313" key="2">
    <source>
        <dbReference type="Proteomes" id="UP000694888"/>
    </source>
</evidence>
<dbReference type="GeneID" id="101849918"/>
<dbReference type="PANTHER" id="PTHR19303">
    <property type="entry name" value="TRANSPOSON"/>
    <property type="match status" value="1"/>
</dbReference>
<evidence type="ECO:0000313" key="3">
    <source>
        <dbReference type="RefSeq" id="XP_005096053.1"/>
    </source>
</evidence>
<dbReference type="Gene3D" id="3.30.420.10">
    <property type="entry name" value="Ribonuclease H-like superfamily/Ribonuclease H"/>
    <property type="match status" value="1"/>
</dbReference>
<protein>
    <submittedName>
        <fullName evidence="3">Uncharacterized protein LOC101849918</fullName>
    </submittedName>
</protein>
<dbReference type="Proteomes" id="UP000694888">
    <property type="component" value="Unplaced"/>
</dbReference>
<dbReference type="PANTHER" id="PTHR19303:SF74">
    <property type="entry name" value="POGO TRANSPOSABLE ELEMENT WITH KRAB DOMAIN"/>
    <property type="match status" value="1"/>
</dbReference>